<dbReference type="SUPFAM" id="SSF55021">
    <property type="entry name" value="ACT-like"/>
    <property type="match status" value="2"/>
</dbReference>
<dbReference type="GO" id="GO:0005829">
    <property type="term" value="C:cytosol"/>
    <property type="evidence" value="ECO:0007669"/>
    <property type="project" value="TreeGrafter"/>
</dbReference>
<evidence type="ECO:0000256" key="7">
    <source>
        <dbReference type="ARBA" id="ARBA00047872"/>
    </source>
</evidence>
<dbReference type="Pfam" id="PF22468">
    <property type="entry name" value="ACT_9"/>
    <property type="match status" value="2"/>
</dbReference>
<dbReference type="InterPro" id="IPR002912">
    <property type="entry name" value="ACT_dom"/>
</dbReference>
<dbReference type="PANTHER" id="PTHR21499">
    <property type="entry name" value="ASPARTATE KINASE"/>
    <property type="match status" value="1"/>
</dbReference>
<evidence type="ECO:0000256" key="3">
    <source>
        <dbReference type="ARBA" id="ARBA00022679"/>
    </source>
</evidence>
<dbReference type="PROSITE" id="PS51671">
    <property type="entry name" value="ACT"/>
    <property type="match status" value="1"/>
</dbReference>
<evidence type="ECO:0000259" key="8">
    <source>
        <dbReference type="PROSITE" id="PS51671"/>
    </source>
</evidence>
<evidence type="ECO:0000313" key="10">
    <source>
        <dbReference type="Proteomes" id="UP000317778"/>
    </source>
</evidence>
<dbReference type="Gene3D" id="3.30.2130.10">
    <property type="entry name" value="VC0802-like"/>
    <property type="match status" value="1"/>
</dbReference>
<dbReference type="PANTHER" id="PTHR21499:SF3">
    <property type="entry name" value="ASPARTOKINASE"/>
    <property type="match status" value="1"/>
</dbReference>
<keyword evidence="5" id="KW-0418">Kinase</keyword>
<evidence type="ECO:0000256" key="5">
    <source>
        <dbReference type="ARBA" id="ARBA00022777"/>
    </source>
</evidence>
<keyword evidence="6" id="KW-0067">ATP-binding</keyword>
<comment type="catalytic activity">
    <reaction evidence="7">
        <text>L-aspartate + ATP = 4-phospho-L-aspartate + ADP</text>
        <dbReference type="Rhea" id="RHEA:23776"/>
        <dbReference type="ChEBI" id="CHEBI:29991"/>
        <dbReference type="ChEBI" id="CHEBI:30616"/>
        <dbReference type="ChEBI" id="CHEBI:57535"/>
        <dbReference type="ChEBI" id="CHEBI:456216"/>
        <dbReference type="EC" id="2.7.2.4"/>
    </reaction>
</comment>
<dbReference type="UniPathway" id="UPA00051">
    <property type="reaction ID" value="UER00462"/>
</dbReference>
<sequence length="160" mass="17225">MEEHMTGPVELIETKPHMSMVIAKSVPDKPGIAGELFSHLGKAGFNIEMISESSISRGLAEISFALNESQVNEAVAHLKSLDVLKTSDFVIEKGRGILTVYGKNLAREAGIAGKIFSFLAQEAINIDMISTSFTAISVLIKASYLTPAKNLLSREFGLDA</sequence>
<evidence type="ECO:0000256" key="4">
    <source>
        <dbReference type="ARBA" id="ARBA00022741"/>
    </source>
</evidence>
<reference evidence="9 10" key="1">
    <citation type="submission" date="2017-06" db="EMBL/GenBank/DDBJ databases">
        <title>Novel microbial phyla capable of carbon fixation and sulfur reduction in deep-sea sediments.</title>
        <authorList>
            <person name="Huang J."/>
            <person name="Baker B."/>
            <person name="Wang Y."/>
        </authorList>
    </citation>
    <scope>NUCLEOTIDE SEQUENCE [LARGE SCALE GENOMIC DNA]</scope>
    <source>
        <strain evidence="9">B3_TA06</strain>
    </source>
</reference>
<dbReference type="EC" id="2.7.2.4" evidence="2"/>
<accession>A0A532UPN3</accession>
<dbReference type="InterPro" id="IPR054352">
    <property type="entry name" value="ACT_Aspartokinase"/>
</dbReference>
<protein>
    <recommendedName>
        <fullName evidence="2">aspartate kinase</fullName>
        <ecNumber evidence="2">2.7.2.4</ecNumber>
    </recommendedName>
</protein>
<dbReference type="GO" id="GO:0005524">
    <property type="term" value="F:ATP binding"/>
    <property type="evidence" value="ECO:0007669"/>
    <property type="project" value="UniProtKB-KW"/>
</dbReference>
<evidence type="ECO:0000256" key="6">
    <source>
        <dbReference type="ARBA" id="ARBA00022840"/>
    </source>
</evidence>
<gene>
    <name evidence="9" type="ORF">CEE36_11295</name>
</gene>
<dbReference type="UniPathway" id="UPA00050">
    <property type="reaction ID" value="UER00461"/>
</dbReference>
<feature type="domain" description="ACT" evidence="8">
    <location>
        <begin position="21"/>
        <end position="92"/>
    </location>
</feature>
<dbReference type="InterPro" id="IPR045865">
    <property type="entry name" value="ACT-like_dom_sf"/>
</dbReference>
<dbReference type="GO" id="GO:0009090">
    <property type="term" value="P:homoserine biosynthetic process"/>
    <property type="evidence" value="ECO:0007669"/>
    <property type="project" value="TreeGrafter"/>
</dbReference>
<evidence type="ECO:0000256" key="2">
    <source>
        <dbReference type="ARBA" id="ARBA00013059"/>
    </source>
</evidence>
<dbReference type="EMBL" id="NJBO01000037">
    <property type="protein sequence ID" value="TKJ36891.1"/>
    <property type="molecule type" value="Genomic_DNA"/>
</dbReference>
<dbReference type="AlphaFoldDB" id="A0A532UPN3"/>
<keyword evidence="4" id="KW-0547">Nucleotide-binding</keyword>
<evidence type="ECO:0000256" key="1">
    <source>
        <dbReference type="ARBA" id="ARBA00010122"/>
    </source>
</evidence>
<organism evidence="9 10">
    <name type="scientific">candidate division TA06 bacterium B3_TA06</name>
    <dbReference type="NCBI Taxonomy" id="2012487"/>
    <lineage>
        <taxon>Bacteria</taxon>
        <taxon>Bacteria division TA06</taxon>
    </lineage>
</organism>
<evidence type="ECO:0000313" key="9">
    <source>
        <dbReference type="EMBL" id="TKJ36891.1"/>
    </source>
</evidence>
<comment type="caution">
    <text evidence="9">The sequence shown here is derived from an EMBL/GenBank/DDBJ whole genome shotgun (WGS) entry which is preliminary data.</text>
</comment>
<keyword evidence="3" id="KW-0808">Transferase</keyword>
<dbReference type="CDD" id="cd04891">
    <property type="entry name" value="ACT_AK-LysC-DapG-like_1"/>
    <property type="match status" value="1"/>
</dbReference>
<dbReference type="GO" id="GO:0009089">
    <property type="term" value="P:lysine biosynthetic process via diaminopimelate"/>
    <property type="evidence" value="ECO:0007669"/>
    <property type="project" value="TreeGrafter"/>
</dbReference>
<comment type="similarity">
    <text evidence="1">Belongs to the aspartokinase family.</text>
</comment>
<name>A0A532UPN3_UNCT6</name>
<dbReference type="GO" id="GO:0009088">
    <property type="term" value="P:threonine biosynthetic process"/>
    <property type="evidence" value="ECO:0007669"/>
    <property type="project" value="UniProtKB-UniPathway"/>
</dbReference>
<dbReference type="GO" id="GO:0004072">
    <property type="term" value="F:aspartate kinase activity"/>
    <property type="evidence" value="ECO:0007669"/>
    <property type="project" value="UniProtKB-EC"/>
</dbReference>
<dbReference type="Proteomes" id="UP000317778">
    <property type="component" value="Unassembled WGS sequence"/>
</dbReference>
<proteinExistence type="inferred from homology"/>